<evidence type="ECO:0000256" key="5">
    <source>
        <dbReference type="ARBA" id="ARBA00022989"/>
    </source>
</evidence>
<evidence type="ECO:0000256" key="7">
    <source>
        <dbReference type="SAM" id="MobiDB-lite"/>
    </source>
</evidence>
<evidence type="ECO:0000256" key="3">
    <source>
        <dbReference type="ARBA" id="ARBA00022692"/>
    </source>
</evidence>
<feature type="transmembrane region" description="Helical" evidence="8">
    <location>
        <begin position="175"/>
        <end position="201"/>
    </location>
</feature>
<evidence type="ECO:0000256" key="4">
    <source>
        <dbReference type="ARBA" id="ARBA00022970"/>
    </source>
</evidence>
<gene>
    <name evidence="10" type="ORF">WJX75_005227</name>
</gene>
<comment type="subcellular location">
    <subcellularLocation>
        <location evidence="1">Membrane</location>
    </subcellularLocation>
</comment>
<evidence type="ECO:0000256" key="8">
    <source>
        <dbReference type="SAM" id="Phobius"/>
    </source>
</evidence>
<keyword evidence="6 8" id="KW-0472">Membrane</keyword>
<keyword evidence="11" id="KW-1185">Reference proteome</keyword>
<keyword evidence="4" id="KW-0029">Amino-acid transport</keyword>
<feature type="transmembrane region" description="Helical" evidence="8">
    <location>
        <begin position="423"/>
        <end position="442"/>
    </location>
</feature>
<feature type="domain" description="Amino acid transporter transmembrane" evidence="9">
    <location>
        <begin position="83"/>
        <end position="444"/>
    </location>
</feature>
<dbReference type="EMBL" id="JALJOT010000007">
    <property type="protein sequence ID" value="KAK9908960.1"/>
    <property type="molecule type" value="Genomic_DNA"/>
</dbReference>
<keyword evidence="5 8" id="KW-1133">Transmembrane helix</keyword>
<proteinExistence type="predicted"/>
<feature type="transmembrane region" description="Helical" evidence="8">
    <location>
        <begin position="237"/>
        <end position="255"/>
    </location>
</feature>
<feature type="transmembrane region" description="Helical" evidence="8">
    <location>
        <begin position="355"/>
        <end position="377"/>
    </location>
</feature>
<feature type="transmembrane region" description="Helical" evidence="8">
    <location>
        <begin position="462"/>
        <end position="488"/>
    </location>
</feature>
<evidence type="ECO:0000256" key="2">
    <source>
        <dbReference type="ARBA" id="ARBA00022448"/>
    </source>
</evidence>
<name>A0ABR2YPH8_9CHLO</name>
<dbReference type="Proteomes" id="UP001491310">
    <property type="component" value="Unassembled WGS sequence"/>
</dbReference>
<feature type="transmembrane region" description="Helical" evidence="8">
    <location>
        <begin position="213"/>
        <end position="231"/>
    </location>
</feature>
<comment type="caution">
    <text evidence="10">The sequence shown here is derived from an EMBL/GenBank/DDBJ whole genome shotgun (WGS) entry which is preliminary data.</text>
</comment>
<dbReference type="Pfam" id="PF01490">
    <property type="entry name" value="Aa_trans"/>
    <property type="match status" value="1"/>
</dbReference>
<feature type="transmembrane region" description="Helical" evidence="8">
    <location>
        <begin position="398"/>
        <end position="417"/>
    </location>
</feature>
<evidence type="ECO:0000259" key="9">
    <source>
        <dbReference type="Pfam" id="PF01490"/>
    </source>
</evidence>
<dbReference type="InterPro" id="IPR013057">
    <property type="entry name" value="AA_transpt_TM"/>
</dbReference>
<feature type="transmembrane region" description="Helical" evidence="8">
    <location>
        <begin position="111"/>
        <end position="132"/>
    </location>
</feature>
<evidence type="ECO:0000256" key="6">
    <source>
        <dbReference type="ARBA" id="ARBA00023136"/>
    </source>
</evidence>
<keyword evidence="3 8" id="KW-0812">Transmembrane</keyword>
<accession>A0ABR2YPH8</accession>
<organism evidence="10 11">
    <name type="scientific">Coccomyxa subellipsoidea</name>
    <dbReference type="NCBI Taxonomy" id="248742"/>
    <lineage>
        <taxon>Eukaryota</taxon>
        <taxon>Viridiplantae</taxon>
        <taxon>Chlorophyta</taxon>
        <taxon>core chlorophytes</taxon>
        <taxon>Trebouxiophyceae</taxon>
        <taxon>Trebouxiophyceae incertae sedis</taxon>
        <taxon>Coccomyxaceae</taxon>
        <taxon>Coccomyxa</taxon>
    </lineage>
</organism>
<protein>
    <recommendedName>
        <fullName evidence="9">Amino acid transporter transmembrane domain-containing protein</fullName>
    </recommendedName>
</protein>
<feature type="transmembrane region" description="Helical" evidence="8">
    <location>
        <begin position="307"/>
        <end position="335"/>
    </location>
</feature>
<feature type="region of interest" description="Disordered" evidence="7">
    <location>
        <begin position="46"/>
        <end position="65"/>
    </location>
</feature>
<reference evidence="10 11" key="1">
    <citation type="journal article" date="2024" name="Nat. Commun.">
        <title>Phylogenomics reveals the evolutionary origins of lichenization in chlorophyte algae.</title>
        <authorList>
            <person name="Puginier C."/>
            <person name="Libourel C."/>
            <person name="Otte J."/>
            <person name="Skaloud P."/>
            <person name="Haon M."/>
            <person name="Grisel S."/>
            <person name="Petersen M."/>
            <person name="Berrin J.G."/>
            <person name="Delaux P.M."/>
            <person name="Dal Grande F."/>
            <person name="Keller J."/>
        </authorList>
    </citation>
    <scope>NUCLEOTIDE SEQUENCE [LARGE SCALE GENOMIC DNA]</scope>
    <source>
        <strain evidence="10 11">SAG 216-7</strain>
    </source>
</reference>
<evidence type="ECO:0000313" key="11">
    <source>
        <dbReference type="Proteomes" id="UP001491310"/>
    </source>
</evidence>
<dbReference type="PANTHER" id="PTHR48017">
    <property type="entry name" value="OS05G0424000 PROTEIN-RELATED"/>
    <property type="match status" value="1"/>
</dbReference>
<evidence type="ECO:0000313" key="10">
    <source>
        <dbReference type="EMBL" id="KAK9908960.1"/>
    </source>
</evidence>
<sequence length="520" mass="57171">MTGAASERDGKGVNGVAHTTSFGVKGGEGKVIDSIDGKAGFNPSLERSSKQLASPTEGHYPSWTPGHGEKKTHYVLRVLTEGHTVTDAFLTVAAAQIGQIMLTLPNAISKTGLSAGIVVSMVTAFLSLWTMYMLSALYQERKRDLLKQGTWYEIDGKRRTVTQYHDVIGYHLGKYIGVFAQICIALGLAGTGIAQVIACAGDMYYIDKTYSKRTYELIFGSVLMLFAFVPSFRHFRVLNVIALFGTSFTALLILVEAGKKGIVPGAGATKPASAQSFFLGTSVQMQAMGAHGIALEMQDAMQDSSRYVAAYFGGWIWTILLTMPHSIAVNLAWPVLITKNDNVYGVLPLSNAMRLSVWLMIVHQFVAFALYVTPLLYMIEKLVRTHRTRWYIRLPSRLPGALLIFFLGVAFPFYGTINSLMGAISVPTTSFVLPAVAFNWYYRTEARRNSSALPPYSPFNRFGWKVAFALNYFIAVVYAGFTVGGIFFSIQRIVQQSYTFGVFAECYQCPVLSNGGNHYG</sequence>
<evidence type="ECO:0000256" key="1">
    <source>
        <dbReference type="ARBA" id="ARBA00004370"/>
    </source>
</evidence>
<keyword evidence="2" id="KW-0813">Transport</keyword>